<dbReference type="InterPro" id="IPR006694">
    <property type="entry name" value="Fatty_acid_hydroxylase"/>
</dbReference>
<dbReference type="PANTHER" id="PTHR21624:SF1">
    <property type="entry name" value="ALKYLGLYCEROL MONOOXYGENASE"/>
    <property type="match status" value="1"/>
</dbReference>
<gene>
    <name evidence="9" type="ORF">CRENPOLYSF2_370036</name>
</gene>
<dbReference type="RefSeq" id="WP_087147588.1">
    <property type="nucleotide sequence ID" value="NZ_FUKJ01000301.1"/>
</dbReference>
<evidence type="ECO:0000256" key="4">
    <source>
        <dbReference type="ARBA" id="ARBA00023002"/>
    </source>
</evidence>
<dbReference type="InterPro" id="IPR021327">
    <property type="entry name" value="DUF2934"/>
</dbReference>
<evidence type="ECO:0000256" key="6">
    <source>
        <dbReference type="ARBA" id="ARBA00023136"/>
    </source>
</evidence>
<evidence type="ECO:0000256" key="5">
    <source>
        <dbReference type="ARBA" id="ARBA00023098"/>
    </source>
</evidence>
<evidence type="ECO:0000256" key="3">
    <source>
        <dbReference type="ARBA" id="ARBA00022989"/>
    </source>
</evidence>
<dbReference type="PANTHER" id="PTHR21624">
    <property type="entry name" value="STEROL DESATURASE-RELATED PROTEIN"/>
    <property type="match status" value="1"/>
</dbReference>
<dbReference type="Pfam" id="PF04116">
    <property type="entry name" value="FA_hydroxylase"/>
    <property type="match status" value="1"/>
</dbReference>
<keyword evidence="4" id="KW-0560">Oxidoreductase</keyword>
<feature type="transmembrane region" description="Helical" evidence="7">
    <location>
        <begin position="66"/>
        <end position="89"/>
    </location>
</feature>
<dbReference type="EMBL" id="FUKJ01000301">
    <property type="protein sequence ID" value="SJM93930.1"/>
    <property type="molecule type" value="Genomic_DNA"/>
</dbReference>
<dbReference type="GO" id="GO:0008610">
    <property type="term" value="P:lipid biosynthetic process"/>
    <property type="evidence" value="ECO:0007669"/>
    <property type="project" value="InterPro"/>
</dbReference>
<organism evidence="9 10">
    <name type="scientific">Crenothrix polyspora</name>
    <dbReference type="NCBI Taxonomy" id="360316"/>
    <lineage>
        <taxon>Bacteria</taxon>
        <taxon>Pseudomonadati</taxon>
        <taxon>Pseudomonadota</taxon>
        <taxon>Gammaproteobacteria</taxon>
        <taxon>Methylococcales</taxon>
        <taxon>Crenotrichaceae</taxon>
        <taxon>Crenothrix</taxon>
    </lineage>
</organism>
<evidence type="ECO:0000259" key="8">
    <source>
        <dbReference type="Pfam" id="PF04116"/>
    </source>
</evidence>
<evidence type="ECO:0000313" key="10">
    <source>
        <dbReference type="Proteomes" id="UP000195442"/>
    </source>
</evidence>
<accession>A0A1R4HDH0</accession>
<evidence type="ECO:0000256" key="1">
    <source>
        <dbReference type="ARBA" id="ARBA00004127"/>
    </source>
</evidence>
<feature type="domain" description="Fatty acid hydroxylase" evidence="8">
    <location>
        <begin position="106"/>
        <end position="239"/>
    </location>
</feature>
<dbReference type="AlphaFoldDB" id="A0A1R4HDH0"/>
<dbReference type="GO" id="GO:0005506">
    <property type="term" value="F:iron ion binding"/>
    <property type="evidence" value="ECO:0007669"/>
    <property type="project" value="InterPro"/>
</dbReference>
<keyword evidence="5" id="KW-0443">Lipid metabolism</keyword>
<dbReference type="InterPro" id="IPR051689">
    <property type="entry name" value="Sterol_desaturase/TMEM195"/>
</dbReference>
<keyword evidence="6 7" id="KW-0472">Membrane</keyword>
<evidence type="ECO:0000313" key="9">
    <source>
        <dbReference type="EMBL" id="SJM93930.1"/>
    </source>
</evidence>
<evidence type="ECO:0000256" key="2">
    <source>
        <dbReference type="ARBA" id="ARBA00022692"/>
    </source>
</evidence>
<dbReference type="Pfam" id="PF11154">
    <property type="entry name" value="DUF2934"/>
    <property type="match status" value="1"/>
</dbReference>
<evidence type="ECO:0000256" key="7">
    <source>
        <dbReference type="SAM" id="Phobius"/>
    </source>
</evidence>
<dbReference type="GO" id="GO:0006643">
    <property type="term" value="P:membrane lipid metabolic process"/>
    <property type="evidence" value="ECO:0007669"/>
    <property type="project" value="TreeGrafter"/>
</dbReference>
<keyword evidence="2 7" id="KW-0812">Transmembrane</keyword>
<dbReference type="GO" id="GO:0012505">
    <property type="term" value="C:endomembrane system"/>
    <property type="evidence" value="ECO:0007669"/>
    <property type="project" value="UniProtKB-SubCell"/>
</dbReference>
<proteinExistence type="predicted"/>
<protein>
    <submittedName>
        <fullName evidence="9">Fatty acid hydroxylase</fullName>
    </submittedName>
</protein>
<dbReference type="GO" id="GO:0050479">
    <property type="term" value="F:glyceryl-ether monooxygenase activity"/>
    <property type="evidence" value="ECO:0007669"/>
    <property type="project" value="TreeGrafter"/>
</dbReference>
<dbReference type="GO" id="GO:0016020">
    <property type="term" value="C:membrane"/>
    <property type="evidence" value="ECO:0007669"/>
    <property type="project" value="GOC"/>
</dbReference>
<dbReference type="OrthoDB" id="9770329at2"/>
<reference evidence="10" key="1">
    <citation type="submission" date="2017-02" db="EMBL/GenBank/DDBJ databases">
        <authorList>
            <person name="Daims H."/>
        </authorList>
    </citation>
    <scope>NUCLEOTIDE SEQUENCE [LARGE SCALE GENOMIC DNA]</scope>
</reference>
<comment type="subcellular location">
    <subcellularLocation>
        <location evidence="1">Endomembrane system</location>
        <topology evidence="1">Multi-pass membrane protein</topology>
    </subcellularLocation>
</comment>
<sequence>MLSDYLTLITVFEFDIPWPTLLPKTWVAMSLLLGFCILMFIELHAPREKLTKKNLKQSYLTNMGLFLFNNVLLSVLSISSVFLVAKYYADNGLLRGISNPALKAFLSLLALDCVLYAWHRVCHRFDCLWMFHKVHHSDPTLNLSTAFRLHFLEVALTNLFKTLCIVVFGIDEIIVLVSEAITTLCIMFHHTNITFRGEQWLGKIIIVPYLHRTHHSVLRSEHDSNYGAVLSVWDSLFGSRLEANPAAIGINEYTPQGVMGLTWSGLTLTPATAPIKPAVLEHMIAEAAYYKAEKRGFNPGHDIHDIHDWLEAKKEIITAVYGAKRANRLIPTMQIFKQM</sequence>
<keyword evidence="10" id="KW-1185">Reference proteome</keyword>
<name>A0A1R4HDH0_9GAMM</name>
<keyword evidence="3 7" id="KW-1133">Transmembrane helix</keyword>
<dbReference type="Proteomes" id="UP000195442">
    <property type="component" value="Unassembled WGS sequence"/>
</dbReference>
<feature type="transmembrane region" description="Helical" evidence="7">
    <location>
        <begin position="26"/>
        <end position="45"/>
    </location>
</feature>